<protein>
    <submittedName>
        <fullName evidence="4">Histidine kinase</fullName>
    </submittedName>
</protein>
<reference evidence="5" key="1">
    <citation type="submission" date="2018-01" db="EMBL/GenBank/DDBJ databases">
        <authorList>
            <person name="Peeters C."/>
        </authorList>
    </citation>
    <scope>NUCLEOTIDE SEQUENCE [LARGE SCALE GENOMIC DNA]</scope>
</reference>
<dbReference type="Proteomes" id="UP000238169">
    <property type="component" value="Unassembled WGS sequence"/>
</dbReference>
<evidence type="ECO:0000313" key="4">
    <source>
        <dbReference type="EMBL" id="SPB18201.1"/>
    </source>
</evidence>
<dbReference type="Gene3D" id="3.40.50.2300">
    <property type="match status" value="1"/>
</dbReference>
<evidence type="ECO:0000256" key="2">
    <source>
        <dbReference type="PROSITE-ProRule" id="PRU00169"/>
    </source>
</evidence>
<evidence type="ECO:0000256" key="1">
    <source>
        <dbReference type="ARBA" id="ARBA00022553"/>
    </source>
</evidence>
<dbReference type="GO" id="GO:0016301">
    <property type="term" value="F:kinase activity"/>
    <property type="evidence" value="ECO:0007669"/>
    <property type="project" value="UniProtKB-KW"/>
</dbReference>
<keyword evidence="1 2" id="KW-0597">Phosphoprotein</keyword>
<dbReference type="PANTHER" id="PTHR44591">
    <property type="entry name" value="STRESS RESPONSE REGULATOR PROTEIN 1"/>
    <property type="match status" value="1"/>
</dbReference>
<dbReference type="InterPro" id="IPR001789">
    <property type="entry name" value="Sig_transdc_resp-reg_receiver"/>
</dbReference>
<dbReference type="InterPro" id="IPR050595">
    <property type="entry name" value="Bact_response_regulator"/>
</dbReference>
<feature type="domain" description="Response regulatory" evidence="3">
    <location>
        <begin position="3"/>
        <end position="115"/>
    </location>
</feature>
<dbReference type="EMBL" id="OGTP01000027">
    <property type="protein sequence ID" value="SPB18201.1"/>
    <property type="molecule type" value="Genomic_DNA"/>
</dbReference>
<dbReference type="AlphaFoldDB" id="A0A2U3IDA6"/>
<accession>A0A2U3IDA6</accession>
<dbReference type="SUPFAM" id="SSF52172">
    <property type="entry name" value="CheY-like"/>
    <property type="match status" value="1"/>
</dbReference>
<keyword evidence="4" id="KW-0808">Transferase</keyword>
<evidence type="ECO:0000259" key="3">
    <source>
        <dbReference type="PROSITE" id="PS50110"/>
    </source>
</evidence>
<gene>
    <name evidence="4" type="ORF">NOV72_05400</name>
</gene>
<keyword evidence="4" id="KW-0418">Kinase</keyword>
<dbReference type="InterPro" id="IPR011006">
    <property type="entry name" value="CheY-like_superfamily"/>
</dbReference>
<dbReference type="PANTHER" id="PTHR44591:SF3">
    <property type="entry name" value="RESPONSE REGULATORY DOMAIN-CONTAINING PROTEIN"/>
    <property type="match status" value="1"/>
</dbReference>
<dbReference type="RefSeq" id="WP_181291169.1">
    <property type="nucleotide sequence ID" value="NZ_OGTP01000027.1"/>
</dbReference>
<dbReference type="GO" id="GO:0000160">
    <property type="term" value="P:phosphorelay signal transduction system"/>
    <property type="evidence" value="ECO:0007669"/>
    <property type="project" value="InterPro"/>
</dbReference>
<sequence length="115" mass="12427">MTRVLFVDDHRETADSFSDIALALGHHPSVAYDGATALKLTSDEVFEVIFLDVTLPDADGRDVCCQIRSGASGTARLVAVTGYDDLRGTVGMEVFDDCLLKPITIDELQRQLAAP</sequence>
<proteinExistence type="predicted"/>
<feature type="modified residue" description="4-aspartylphosphate" evidence="2">
    <location>
        <position position="52"/>
    </location>
</feature>
<dbReference type="SMART" id="SM00448">
    <property type="entry name" value="REC"/>
    <property type="match status" value="1"/>
</dbReference>
<organism evidence="4 5">
    <name type="scientific">Caballeronia novacaledonica</name>
    <dbReference type="NCBI Taxonomy" id="1544861"/>
    <lineage>
        <taxon>Bacteria</taxon>
        <taxon>Pseudomonadati</taxon>
        <taxon>Pseudomonadota</taxon>
        <taxon>Betaproteobacteria</taxon>
        <taxon>Burkholderiales</taxon>
        <taxon>Burkholderiaceae</taxon>
        <taxon>Caballeronia</taxon>
    </lineage>
</organism>
<name>A0A2U3IDA6_9BURK</name>
<keyword evidence="5" id="KW-1185">Reference proteome</keyword>
<evidence type="ECO:0000313" key="5">
    <source>
        <dbReference type="Proteomes" id="UP000238169"/>
    </source>
</evidence>
<dbReference type="Pfam" id="PF00072">
    <property type="entry name" value="Response_reg"/>
    <property type="match status" value="1"/>
</dbReference>
<dbReference type="PROSITE" id="PS50110">
    <property type="entry name" value="RESPONSE_REGULATORY"/>
    <property type="match status" value="1"/>
</dbReference>